<feature type="transmembrane region" description="Helical" evidence="1">
    <location>
        <begin position="89"/>
        <end position="111"/>
    </location>
</feature>
<evidence type="ECO:0000313" key="3">
    <source>
        <dbReference type="Proteomes" id="UP001203004"/>
    </source>
</evidence>
<dbReference type="Proteomes" id="UP001203004">
    <property type="component" value="Unassembled WGS sequence"/>
</dbReference>
<accession>A0ABT0M933</accession>
<evidence type="ECO:0000313" key="2">
    <source>
        <dbReference type="EMBL" id="MCL1631387.1"/>
    </source>
</evidence>
<dbReference type="RefSeq" id="WP_249099213.1">
    <property type="nucleotide sequence ID" value="NZ_JAMAST010000003.1"/>
</dbReference>
<keyword evidence="1" id="KW-0472">Membrane</keyword>
<feature type="transmembrane region" description="Helical" evidence="1">
    <location>
        <begin position="43"/>
        <end position="69"/>
    </location>
</feature>
<comment type="caution">
    <text evidence="2">The sequence shown here is derived from an EMBL/GenBank/DDBJ whole genome shotgun (WGS) entry which is preliminary data.</text>
</comment>
<proteinExistence type="predicted"/>
<name>A0ABT0M933_9BACL</name>
<keyword evidence="1" id="KW-1133">Transmembrane helix</keyword>
<feature type="transmembrane region" description="Helical" evidence="1">
    <location>
        <begin position="123"/>
        <end position="143"/>
    </location>
</feature>
<evidence type="ECO:0000256" key="1">
    <source>
        <dbReference type="SAM" id="Phobius"/>
    </source>
</evidence>
<feature type="transmembrane region" description="Helical" evidence="1">
    <location>
        <begin position="12"/>
        <end position="31"/>
    </location>
</feature>
<sequence length="144" mass="16379">MLYFLPPMLIEVALIHLVINAVVLFLVTKFFSISVPLQRAWRILIGLWLIGLTANMIGALVLTSIGALGVKLHIQLIDYYMIYSSPWNALIFVATVAFSGLILYLMDYLYLRPYLTKKQALRMAFSFAVLTAPYPFLISAHLFY</sequence>
<protein>
    <submittedName>
        <fullName evidence="2">Uncharacterized protein</fullName>
    </submittedName>
</protein>
<reference evidence="2 3" key="1">
    <citation type="submission" date="2022-05" db="EMBL/GenBank/DDBJ databases">
        <title>Sporolactobacillus sp nov CPB3-1, isolated from tree bark (Mangifera indica L.).</title>
        <authorList>
            <person name="Phuengjayaem S."/>
            <person name="Tanasupawat S."/>
        </authorList>
    </citation>
    <scope>NUCLEOTIDE SEQUENCE [LARGE SCALE GENOMIC DNA]</scope>
    <source>
        <strain evidence="2 3">CPB3-1</strain>
    </source>
</reference>
<organism evidence="2 3">
    <name type="scientific">Sporolactobacillus mangiferae</name>
    <dbReference type="NCBI Taxonomy" id="2940498"/>
    <lineage>
        <taxon>Bacteria</taxon>
        <taxon>Bacillati</taxon>
        <taxon>Bacillota</taxon>
        <taxon>Bacilli</taxon>
        <taxon>Bacillales</taxon>
        <taxon>Sporolactobacillaceae</taxon>
        <taxon>Sporolactobacillus</taxon>
    </lineage>
</organism>
<keyword evidence="1" id="KW-0812">Transmembrane</keyword>
<gene>
    <name evidence="2" type="ORF">M3N64_05400</name>
</gene>
<keyword evidence="3" id="KW-1185">Reference proteome</keyword>
<dbReference type="EMBL" id="JAMAST010000003">
    <property type="protein sequence ID" value="MCL1631387.1"/>
    <property type="molecule type" value="Genomic_DNA"/>
</dbReference>